<keyword evidence="1" id="KW-1133">Transmembrane helix</keyword>
<dbReference type="OMA" id="TKHEVPR"/>
<evidence type="ECO:0000256" key="1">
    <source>
        <dbReference type="SAM" id="Phobius"/>
    </source>
</evidence>
<feature type="transmembrane region" description="Helical" evidence="1">
    <location>
        <begin position="150"/>
        <end position="172"/>
    </location>
</feature>
<dbReference type="PANTHER" id="PTHR31303:SF1">
    <property type="entry name" value="CTP-DEPENDENT DIACYLGLYCEROL KINASE 1"/>
    <property type="match status" value="1"/>
</dbReference>
<dbReference type="Proteomes" id="UP000039324">
    <property type="component" value="Unassembled WGS sequence"/>
</dbReference>
<dbReference type="PANTHER" id="PTHR31303">
    <property type="entry name" value="CTP-DEPENDENT DIACYLGLYCEROL KINASE 1"/>
    <property type="match status" value="1"/>
</dbReference>
<dbReference type="STRING" id="37360.A0A0G4IYY3"/>
<name>A0A0G4IYY3_PLABS</name>
<feature type="transmembrane region" description="Helical" evidence="1">
    <location>
        <begin position="85"/>
        <end position="105"/>
    </location>
</feature>
<accession>A0A0G4IYY3</accession>
<feature type="transmembrane region" description="Helical" evidence="1">
    <location>
        <begin position="24"/>
        <end position="41"/>
    </location>
</feature>
<evidence type="ECO:0000313" key="3">
    <source>
        <dbReference type="EMBL" id="SPQ93938.1"/>
    </source>
</evidence>
<protein>
    <recommendedName>
        <fullName evidence="6">Phosphatidate cytidylyltransferase</fullName>
    </recommendedName>
</protein>
<keyword evidence="4" id="KW-1185">Reference proteome</keyword>
<dbReference type="Proteomes" id="UP000290189">
    <property type="component" value="Unassembled WGS sequence"/>
</dbReference>
<keyword evidence="3" id="KW-0496">Mitochondrion</keyword>
<dbReference type="AlphaFoldDB" id="A0A0G4IYY3"/>
<keyword evidence="1" id="KW-0472">Membrane</keyword>
<dbReference type="InterPro" id="IPR037997">
    <property type="entry name" value="Dgk1-like"/>
</dbReference>
<proteinExistence type="predicted"/>
<dbReference type="GO" id="GO:0004143">
    <property type="term" value="F:ATP-dependent diacylglycerol kinase activity"/>
    <property type="evidence" value="ECO:0007669"/>
    <property type="project" value="InterPro"/>
</dbReference>
<geneLocation type="mitochondrion" evidence="3"/>
<keyword evidence="1" id="KW-0812">Transmembrane</keyword>
<organism evidence="2 4">
    <name type="scientific">Plasmodiophora brassicae</name>
    <name type="common">Clubroot disease agent</name>
    <dbReference type="NCBI Taxonomy" id="37360"/>
    <lineage>
        <taxon>Eukaryota</taxon>
        <taxon>Sar</taxon>
        <taxon>Rhizaria</taxon>
        <taxon>Endomyxa</taxon>
        <taxon>Phytomyxea</taxon>
        <taxon>Plasmodiophorida</taxon>
        <taxon>Plasmodiophoridae</taxon>
        <taxon>Plasmodiophora</taxon>
    </lineage>
</organism>
<feature type="transmembrane region" description="Helical" evidence="1">
    <location>
        <begin position="62"/>
        <end position="79"/>
    </location>
</feature>
<evidence type="ECO:0000313" key="5">
    <source>
        <dbReference type="Proteomes" id="UP000290189"/>
    </source>
</evidence>
<reference evidence="2 4" key="1">
    <citation type="submission" date="2015-02" db="EMBL/GenBank/DDBJ databases">
        <authorList>
            <person name="Chooi Y.-H."/>
        </authorList>
    </citation>
    <scope>NUCLEOTIDE SEQUENCE [LARGE SCALE GENOMIC DNA]</scope>
    <source>
        <strain evidence="2">E3</strain>
    </source>
</reference>
<feature type="transmembrane region" description="Helical" evidence="1">
    <location>
        <begin position="184"/>
        <end position="205"/>
    </location>
</feature>
<dbReference type="EMBL" id="OVEO01000002">
    <property type="protein sequence ID" value="SPQ93938.1"/>
    <property type="molecule type" value="Genomic_DNA"/>
</dbReference>
<feature type="transmembrane region" description="Helical" evidence="1">
    <location>
        <begin position="126"/>
        <end position="144"/>
    </location>
</feature>
<evidence type="ECO:0000313" key="4">
    <source>
        <dbReference type="Proteomes" id="UP000039324"/>
    </source>
</evidence>
<dbReference type="OrthoDB" id="5673at2759"/>
<dbReference type="EMBL" id="CDSF01000101">
    <property type="protein sequence ID" value="CEP00568.1"/>
    <property type="molecule type" value="Genomic_DNA"/>
</dbReference>
<reference evidence="3 5" key="2">
    <citation type="submission" date="2018-03" db="EMBL/GenBank/DDBJ databases">
        <authorList>
            <person name="Fogelqvist J."/>
        </authorList>
    </citation>
    <scope>NUCLEOTIDE SEQUENCE [LARGE SCALE GENOMIC DNA]</scope>
</reference>
<evidence type="ECO:0008006" key="6">
    <source>
        <dbReference type="Google" id="ProtNLM"/>
    </source>
</evidence>
<evidence type="ECO:0000313" key="2">
    <source>
        <dbReference type="EMBL" id="CEP00568.1"/>
    </source>
</evidence>
<sequence length="269" mass="28793">MSSWGGGAWWSLDEMPESAPVSEQVLIGVVAIASVLTFLFWTARCIPRGSLVDSRYQVRRKVQHAGTGAIMFTIGAIGTPRVVCSVALTVAVVLFAVVHAVRLVNANFNRWFNKTFAALLRPHERTGMPSAFYFLVGVDIVVTFFDMPIALLSCLFVSFGDPCASLAGLYFARPGSVRIRNGKSLIGALANFACCAVLAVLYLVVFQRDHAPGSVLVQAAVGALAAACAELSESRYVDDNLTIPVASAAALAALRRWAPTVVSPWRSSL</sequence>
<gene>
    <name evidence="2" type="ORF">PBRA_001622</name>
    <name evidence="3" type="ORF">PLBR_LOCUS1153</name>
</gene>